<organism evidence="12 13">
    <name type="scientific">Lepisosteus oculatus</name>
    <name type="common">Spotted gar</name>
    <dbReference type="NCBI Taxonomy" id="7918"/>
    <lineage>
        <taxon>Eukaryota</taxon>
        <taxon>Metazoa</taxon>
        <taxon>Chordata</taxon>
        <taxon>Craniata</taxon>
        <taxon>Vertebrata</taxon>
        <taxon>Euteleostomi</taxon>
        <taxon>Actinopterygii</taxon>
        <taxon>Neopterygii</taxon>
        <taxon>Holostei</taxon>
        <taxon>Semionotiformes</taxon>
        <taxon>Lepisosteidae</taxon>
        <taxon>Lepisosteus</taxon>
    </lineage>
</organism>
<dbReference type="GO" id="GO:0050262">
    <property type="term" value="F:ribosylnicotinamide kinase activity"/>
    <property type="evidence" value="ECO:0000318"/>
    <property type="project" value="GO_Central"/>
</dbReference>
<keyword evidence="5" id="KW-0547">Nucleotide-binding</keyword>
<keyword evidence="4" id="KW-0479">Metal-binding</keyword>
<evidence type="ECO:0000256" key="4">
    <source>
        <dbReference type="ARBA" id="ARBA00022723"/>
    </source>
</evidence>
<dbReference type="GO" id="GO:0005829">
    <property type="term" value="C:cytosol"/>
    <property type="evidence" value="ECO:0007669"/>
    <property type="project" value="UniProtKB-ARBA"/>
</dbReference>
<evidence type="ECO:0000256" key="11">
    <source>
        <dbReference type="ARBA" id="ARBA00060898"/>
    </source>
</evidence>
<reference evidence="12" key="3">
    <citation type="submission" date="2025-09" db="UniProtKB">
        <authorList>
            <consortium name="Ensembl"/>
        </authorList>
    </citation>
    <scope>IDENTIFICATION</scope>
</reference>
<comment type="similarity">
    <text evidence="11">Belongs to the uridine kinase family. NRK subfamily.</text>
</comment>
<evidence type="ECO:0000256" key="10">
    <source>
        <dbReference type="ARBA" id="ARBA00051194"/>
    </source>
</evidence>
<evidence type="ECO:0000256" key="9">
    <source>
        <dbReference type="ARBA" id="ARBA00050738"/>
    </source>
</evidence>
<dbReference type="HOGENOM" id="CLU_058668_0_0_1"/>
<dbReference type="OMA" id="YDPPDPP"/>
<evidence type="ECO:0000256" key="2">
    <source>
        <dbReference type="ARBA" id="ARBA00022642"/>
    </source>
</evidence>
<comment type="catalytic activity">
    <reaction evidence="9">
        <text>beta-nicotinamide D-riboside + ATP = beta-nicotinamide D-ribonucleotide + ADP + H(+)</text>
        <dbReference type="Rhea" id="RHEA:14017"/>
        <dbReference type="ChEBI" id="CHEBI:14649"/>
        <dbReference type="ChEBI" id="CHEBI:15378"/>
        <dbReference type="ChEBI" id="CHEBI:15927"/>
        <dbReference type="ChEBI" id="CHEBI:30616"/>
        <dbReference type="ChEBI" id="CHEBI:456216"/>
        <dbReference type="EC" id="2.7.1.22"/>
    </reaction>
</comment>
<evidence type="ECO:0000313" key="13">
    <source>
        <dbReference type="Proteomes" id="UP000018468"/>
    </source>
</evidence>
<dbReference type="GO" id="GO:0005737">
    <property type="term" value="C:cytoplasm"/>
    <property type="evidence" value="ECO:0000318"/>
    <property type="project" value="GO_Central"/>
</dbReference>
<keyword evidence="3" id="KW-0808">Transferase</keyword>
<dbReference type="FunCoup" id="W5MU81">
    <property type="interactions" value="51"/>
</dbReference>
<keyword evidence="13" id="KW-1185">Reference proteome</keyword>
<comment type="catalytic activity">
    <reaction evidence="10">
        <text>beta-D-ribosylnicotinate + ATP = nicotinate beta-D-ribonucleotide + ADP + H(+)</text>
        <dbReference type="Rhea" id="RHEA:25568"/>
        <dbReference type="ChEBI" id="CHEBI:15378"/>
        <dbReference type="ChEBI" id="CHEBI:30616"/>
        <dbReference type="ChEBI" id="CHEBI:57502"/>
        <dbReference type="ChEBI" id="CHEBI:58527"/>
        <dbReference type="ChEBI" id="CHEBI:456216"/>
        <dbReference type="EC" id="2.7.1.173"/>
    </reaction>
</comment>
<dbReference type="CDD" id="cd02024">
    <property type="entry name" value="NRK1"/>
    <property type="match status" value="1"/>
</dbReference>
<dbReference type="CTD" id="54981"/>
<dbReference type="InParanoid" id="W5MU81"/>
<name>W5MU81_LEPOC</name>
<keyword evidence="6" id="KW-0418">Kinase</keyword>
<evidence type="ECO:0000256" key="7">
    <source>
        <dbReference type="ARBA" id="ARBA00022840"/>
    </source>
</evidence>
<dbReference type="GO" id="GO:0019363">
    <property type="term" value="P:pyridine nucleotide biosynthetic process"/>
    <property type="evidence" value="ECO:0007669"/>
    <property type="project" value="UniProtKB-KW"/>
</dbReference>
<dbReference type="FunFam" id="3.40.50.300:FF:000853">
    <property type="entry name" value="Nicotinamide riboside kinase 1"/>
    <property type="match status" value="1"/>
</dbReference>
<evidence type="ECO:0000256" key="3">
    <source>
        <dbReference type="ARBA" id="ARBA00022679"/>
    </source>
</evidence>
<reference evidence="13" key="1">
    <citation type="submission" date="2011-12" db="EMBL/GenBank/DDBJ databases">
        <title>The Draft Genome of Lepisosteus oculatus.</title>
        <authorList>
            <consortium name="The Broad Institute Genome Assembly &amp; Analysis Group"/>
            <consortium name="Computational R&amp;D Group"/>
            <consortium name="and Sequencing Platform"/>
            <person name="Di Palma F."/>
            <person name="Alfoldi J."/>
            <person name="Johnson J."/>
            <person name="Berlin A."/>
            <person name="Gnerre S."/>
            <person name="Jaffe D."/>
            <person name="MacCallum I."/>
            <person name="Young S."/>
            <person name="Walker B.J."/>
            <person name="Lander E.S."/>
            <person name="Lindblad-Toh K."/>
        </authorList>
    </citation>
    <scope>NUCLEOTIDE SEQUENCE [LARGE SCALE GENOMIC DNA]</scope>
</reference>
<dbReference type="GO" id="GO:0061769">
    <property type="term" value="F:nicotinate riboside kinase activity"/>
    <property type="evidence" value="ECO:0000318"/>
    <property type="project" value="GO_Central"/>
</dbReference>
<evidence type="ECO:0000313" key="12">
    <source>
        <dbReference type="Ensembl" id="ENSLOCP00000011940.1"/>
    </source>
</evidence>
<evidence type="ECO:0000256" key="1">
    <source>
        <dbReference type="ARBA" id="ARBA00004790"/>
    </source>
</evidence>
<dbReference type="Proteomes" id="UP000018468">
    <property type="component" value="Linkage group LG2"/>
</dbReference>
<dbReference type="eggNOG" id="KOG3308">
    <property type="taxonomic scope" value="Eukaryota"/>
</dbReference>
<protein>
    <submittedName>
        <fullName evidence="12">Nicotinamide riboside kinase 1</fullName>
    </submittedName>
</protein>
<accession>W5MU81</accession>
<comment type="pathway">
    <text evidence="1">Cofactor biosynthesis; NAD(+) biosynthesis.</text>
</comment>
<dbReference type="GeneID" id="102690786"/>
<evidence type="ECO:0000256" key="5">
    <source>
        <dbReference type="ARBA" id="ARBA00022741"/>
    </source>
</evidence>
<dbReference type="Ensembl" id="ENSLOCT00000011961.1">
    <property type="protein sequence ID" value="ENSLOCP00000011940.1"/>
    <property type="gene ID" value="ENSLOCG00000009775.1"/>
</dbReference>
<keyword evidence="2" id="KW-0662">Pyridine nucleotide biosynthesis</keyword>
<dbReference type="Pfam" id="PF13238">
    <property type="entry name" value="AAA_18"/>
    <property type="match status" value="1"/>
</dbReference>
<dbReference type="AlphaFoldDB" id="W5MU81"/>
<dbReference type="Gene3D" id="3.40.50.300">
    <property type="entry name" value="P-loop containing nucleotide triphosphate hydrolases"/>
    <property type="match status" value="1"/>
</dbReference>
<keyword evidence="7" id="KW-0067">ATP-binding</keyword>
<sequence>MRQIIIGIGGVTNGGKTTLANKVYEHIPNTFIISQDKYFKDESLVAVDSSGFKQYDVIDALDMDSMMLDIESWRKDPRSFLKIHELKNPPNFKDSTEVRDDVYILIIEGFLLFNYKPLNDLFDRRYYLQVPYEVCKKRRCTRVYVPPDPPGYFDGHVWPMYVKNRKEMEATVSALIYLDGTKMRDELFSIVHEEIMIEIQKLAGKTLEND</sequence>
<dbReference type="EMBL" id="AHAT01002969">
    <property type="status" value="NOT_ANNOTATED_CDS"/>
    <property type="molecule type" value="Genomic_DNA"/>
</dbReference>
<dbReference type="STRING" id="7918.ENSLOCP00000011940"/>
<dbReference type="OrthoDB" id="10041966at2759"/>
<dbReference type="GO" id="GO:0019674">
    <property type="term" value="P:NAD+ metabolic process"/>
    <property type="evidence" value="ECO:0007669"/>
    <property type="project" value="UniProtKB-ARBA"/>
</dbReference>
<keyword evidence="8" id="KW-0460">Magnesium</keyword>
<evidence type="ECO:0000256" key="8">
    <source>
        <dbReference type="ARBA" id="ARBA00022842"/>
    </source>
</evidence>
<dbReference type="SUPFAM" id="SSF52540">
    <property type="entry name" value="P-loop containing nucleoside triphosphate hydrolases"/>
    <property type="match status" value="1"/>
</dbReference>
<proteinExistence type="inferred from homology"/>
<dbReference type="Bgee" id="ENSLOCG00000009775">
    <property type="expression patterns" value="Expressed in embryo and 13 other cell types or tissues"/>
</dbReference>
<dbReference type="KEGG" id="loc:102690786"/>
<dbReference type="GeneTree" id="ENSGT00940000159384"/>
<dbReference type="GO" id="GO:0005524">
    <property type="term" value="F:ATP binding"/>
    <property type="evidence" value="ECO:0007669"/>
    <property type="project" value="UniProtKB-KW"/>
</dbReference>
<dbReference type="PANTHER" id="PTHR10285">
    <property type="entry name" value="URIDINE KINASE"/>
    <property type="match status" value="1"/>
</dbReference>
<reference evidence="12" key="2">
    <citation type="submission" date="2025-08" db="UniProtKB">
        <authorList>
            <consortium name="Ensembl"/>
        </authorList>
    </citation>
    <scope>IDENTIFICATION</scope>
</reference>
<dbReference type="InterPro" id="IPR027417">
    <property type="entry name" value="P-loop_NTPase"/>
</dbReference>
<evidence type="ECO:0000256" key="6">
    <source>
        <dbReference type="ARBA" id="ARBA00022777"/>
    </source>
</evidence>
<dbReference type="GO" id="GO:0046872">
    <property type="term" value="F:metal ion binding"/>
    <property type="evidence" value="ECO:0007669"/>
    <property type="project" value="UniProtKB-KW"/>
</dbReference>